<gene>
    <name evidence="2" type="ORF">FC093_12405</name>
</gene>
<accession>A0A4U3KZN9</accession>
<dbReference type="PANTHER" id="PTHR46580:SF2">
    <property type="entry name" value="MAM DOMAIN-CONTAINING PROTEIN"/>
    <property type="match status" value="1"/>
</dbReference>
<dbReference type="PANTHER" id="PTHR46580">
    <property type="entry name" value="SENSOR KINASE-RELATED"/>
    <property type="match status" value="1"/>
</dbReference>
<evidence type="ECO:0000313" key="3">
    <source>
        <dbReference type="Proteomes" id="UP000305848"/>
    </source>
</evidence>
<dbReference type="EMBL" id="SZQL01000009">
    <property type="protein sequence ID" value="TKK68010.1"/>
    <property type="molecule type" value="Genomic_DNA"/>
</dbReference>
<evidence type="ECO:0000313" key="2">
    <source>
        <dbReference type="EMBL" id="TKK68010.1"/>
    </source>
</evidence>
<keyword evidence="3" id="KW-1185">Reference proteome</keyword>
<dbReference type="AlphaFoldDB" id="A0A4U3KZN9"/>
<keyword evidence="1" id="KW-0732">Signal</keyword>
<dbReference type="SUPFAM" id="SSF69318">
    <property type="entry name" value="Integrin alpha N-terminal domain"/>
    <property type="match status" value="1"/>
</dbReference>
<reference evidence="2 3" key="1">
    <citation type="submission" date="2019-05" db="EMBL/GenBank/DDBJ databases">
        <title>Panacibacter sp. strain 17mud1-8 Genome sequencing and assembly.</title>
        <authorList>
            <person name="Chhetri G."/>
        </authorList>
    </citation>
    <scope>NUCLEOTIDE SEQUENCE [LARGE SCALE GENOMIC DNA]</scope>
    <source>
        <strain evidence="2 3">17mud1-8</strain>
    </source>
</reference>
<name>A0A4U3KZN9_9BACT</name>
<dbReference type="Proteomes" id="UP000305848">
    <property type="component" value="Unassembled WGS sequence"/>
</dbReference>
<sequence>MKSKIKTMKKKLPVISLTLIIFCISCKKDNVQIQSNNLKETGTAAIQADGFITTWLASYGATTKWKTLQTSEKLNDLSNLAFGIFRTNNKKTDVLQTETGEFWKVSHDGTSQLATLNTQIKITADKLLIGDFDGNGKSDVFYADGIAKTWYVSFNGSGSWTVINTASEDYTKLKLGDFDGDGKADVFYANGITKTWYVSYGGKTKWRVINTASEDYTKLALGDFDGNGKTDVFYTDGATWYISDDGVKSWRKVNTAKLPLSKLGFGDFNGDGKTDVFYAKRTYWTE</sequence>
<proteinExistence type="predicted"/>
<comment type="caution">
    <text evidence="2">The sequence shown here is derived from an EMBL/GenBank/DDBJ whole genome shotgun (WGS) entry which is preliminary data.</text>
</comment>
<protein>
    <submittedName>
        <fullName evidence="2">VCBS repeat-containing protein</fullName>
    </submittedName>
</protein>
<dbReference type="Pfam" id="PF13517">
    <property type="entry name" value="FG-GAP_3"/>
    <property type="match status" value="1"/>
</dbReference>
<dbReference type="OrthoDB" id="6225685at2"/>
<dbReference type="InterPro" id="IPR028994">
    <property type="entry name" value="Integrin_alpha_N"/>
</dbReference>
<dbReference type="InterPro" id="IPR013517">
    <property type="entry name" value="FG-GAP"/>
</dbReference>
<organism evidence="2 3">
    <name type="scientific">Ilyomonas limi</name>
    <dbReference type="NCBI Taxonomy" id="2575867"/>
    <lineage>
        <taxon>Bacteria</taxon>
        <taxon>Pseudomonadati</taxon>
        <taxon>Bacteroidota</taxon>
        <taxon>Chitinophagia</taxon>
        <taxon>Chitinophagales</taxon>
        <taxon>Chitinophagaceae</taxon>
        <taxon>Ilyomonas</taxon>
    </lineage>
</organism>
<evidence type="ECO:0000256" key="1">
    <source>
        <dbReference type="ARBA" id="ARBA00022729"/>
    </source>
</evidence>